<proteinExistence type="predicted"/>
<dbReference type="HOGENOM" id="CLU_1828897_0_0_1"/>
<organism evidence="1">
    <name type="scientific">Albugo laibachii Nc14</name>
    <dbReference type="NCBI Taxonomy" id="890382"/>
    <lineage>
        <taxon>Eukaryota</taxon>
        <taxon>Sar</taxon>
        <taxon>Stramenopiles</taxon>
        <taxon>Oomycota</taxon>
        <taxon>Peronosporomycetes</taxon>
        <taxon>Albuginales</taxon>
        <taxon>Albuginaceae</taxon>
        <taxon>Albugo</taxon>
    </lineage>
</organism>
<name>F0WHG6_9STRA</name>
<dbReference type="AlphaFoldDB" id="F0WHG6"/>
<accession>F0WHG6</accession>
<sequence length="141" mass="15152">MTSVRTVRTPIGDECYEQSSGNEELLPVHASEGQSTVKASHSLVGSLLWGHVALVPTSQSMFRKQRNNHISPFYAIGIPQKVLSVVRYLKGSKLLKVHIVKKSNPGAPLDLTTLSDADASVKADRKSLTGAVVELSGMLVS</sequence>
<dbReference type="EMBL" id="FR824146">
    <property type="protein sequence ID" value="CCA20685.1"/>
    <property type="molecule type" value="Genomic_DNA"/>
</dbReference>
<gene>
    <name evidence="1" type="primary">AlNc14C101G6029</name>
    <name evidence="1" type="ORF">ALNC14_068280</name>
</gene>
<reference evidence="1" key="2">
    <citation type="submission" date="2011-02" db="EMBL/GenBank/DDBJ databases">
        <authorList>
            <person name="MacLean D."/>
        </authorList>
    </citation>
    <scope>NUCLEOTIDE SEQUENCE</scope>
</reference>
<reference evidence="1" key="1">
    <citation type="journal article" date="2011" name="PLoS Biol.">
        <title>Gene gain and loss during evolution of obligate parasitism in the white rust pathogen of Arabidopsis thaliana.</title>
        <authorList>
            <person name="Kemen E."/>
            <person name="Gardiner A."/>
            <person name="Schultz-Larsen T."/>
            <person name="Kemen A.C."/>
            <person name="Balmuth A.L."/>
            <person name="Robert-Seilaniantz A."/>
            <person name="Bailey K."/>
            <person name="Holub E."/>
            <person name="Studholme D.J."/>
            <person name="Maclean D."/>
            <person name="Jones J.D."/>
        </authorList>
    </citation>
    <scope>NUCLEOTIDE SEQUENCE</scope>
</reference>
<evidence type="ECO:0000313" key="1">
    <source>
        <dbReference type="EMBL" id="CCA20685.1"/>
    </source>
</evidence>
<protein>
    <submittedName>
        <fullName evidence="1">AlNc14C101G6029 protein</fullName>
    </submittedName>
</protein>